<evidence type="ECO:0000256" key="4">
    <source>
        <dbReference type="ARBA" id="ARBA00023027"/>
    </source>
</evidence>
<protein>
    <submittedName>
        <fullName evidence="8">Protein mono-ADP-ribosyltransferase PARP6 (ADP-ribosyltransferase diphtheria toxin-like 17) (ARTD17) (Poly [ADP-ribose] polymerase 6) (PARP-6)</fullName>
    </submittedName>
</protein>
<evidence type="ECO:0000256" key="3">
    <source>
        <dbReference type="ARBA" id="ARBA00022695"/>
    </source>
</evidence>
<dbReference type="EMBL" id="CAXAMM010008919">
    <property type="protein sequence ID" value="CAK9018899.1"/>
    <property type="molecule type" value="Genomic_DNA"/>
</dbReference>
<evidence type="ECO:0000256" key="6">
    <source>
        <dbReference type="SAM" id="MobiDB-lite"/>
    </source>
</evidence>
<dbReference type="PROSITE" id="PS50966">
    <property type="entry name" value="ZF_SWIM"/>
    <property type="match status" value="1"/>
</dbReference>
<accession>A0ABP0JWQ3</accession>
<keyword evidence="1" id="KW-0328">Glycosyltransferase</keyword>
<evidence type="ECO:0000256" key="2">
    <source>
        <dbReference type="ARBA" id="ARBA00022679"/>
    </source>
</evidence>
<evidence type="ECO:0000259" key="7">
    <source>
        <dbReference type="PROSITE" id="PS50966"/>
    </source>
</evidence>
<keyword evidence="2" id="KW-0808">Transferase</keyword>
<dbReference type="InterPro" id="IPR051838">
    <property type="entry name" value="ARTD_PARP"/>
</dbReference>
<dbReference type="InterPro" id="IPR007527">
    <property type="entry name" value="Znf_SWIM"/>
</dbReference>
<evidence type="ECO:0000256" key="5">
    <source>
        <dbReference type="PROSITE-ProRule" id="PRU00325"/>
    </source>
</evidence>
<evidence type="ECO:0000313" key="8">
    <source>
        <dbReference type="EMBL" id="CAK9018899.1"/>
    </source>
</evidence>
<feature type="compositionally biased region" description="Polar residues" evidence="6">
    <location>
        <begin position="9"/>
        <end position="18"/>
    </location>
</feature>
<dbReference type="SUPFAM" id="SSF56399">
    <property type="entry name" value="ADP-ribosylation"/>
    <property type="match status" value="1"/>
</dbReference>
<dbReference type="Gene3D" id="3.90.228.10">
    <property type="match status" value="1"/>
</dbReference>
<evidence type="ECO:0000313" key="9">
    <source>
        <dbReference type="Proteomes" id="UP001642464"/>
    </source>
</evidence>
<keyword evidence="9" id="KW-1185">Reference proteome</keyword>
<keyword evidence="3" id="KW-0548">Nucleotidyltransferase</keyword>
<sequence>DTPAAPVPVQNQNLQQEQRPAAAQPMLYAGLSLGLESKWQPPPIPRSLSQSPVAQEREKRRRAKREAREALAKKRRQARREAREALAKKRRQDRKLRQEWGMDKRNWSFPGTSRFSRNTSGVVNVNLSELTAVDKALHAEEMVPKALLGAPEVVVLDDEGERGGDEAKVFVVTAFAAALCGGLEVMDNSLPWGIILQLDSDCPLVTPEAPDQCGFAVSTLMDAFARVPGVVELMAWAGAGTFVSKLNEIDVRLAQIFADLALDPSLRIEVALSHFKGLARLQFLVPCRGEHQRDFLLQRELYGSRWGFHGSPQVLWFSILRNGLRNMSGTKFQRHGSVRGSGVYMAGSWGTAWDFANKRWSPNEYATERGITCAWTRSSLCASKVVAVCEVARHARLGELESVLVAPEERFVRIAAVVVNFEPDSFGPFNGSVRHQGRDQVPRNALAEEALPPVAKRIFDVRTQHVKFRKAPSEATMKKLKELCPRQFEYQGSSPSSFGVDFVIRDLASGLVFVVVIGQFPSCSCSGNLVSHEVCEHILAVHLVVLKFSSSNPIIWQKELWPRDYQRVGERLAEFSLGRALIIPK</sequence>
<comment type="caution">
    <text evidence="8">The sequence shown here is derived from an EMBL/GenBank/DDBJ whole genome shotgun (WGS) entry which is preliminary data.</text>
</comment>
<keyword evidence="5" id="KW-0479">Metal-binding</keyword>
<feature type="region of interest" description="Disordered" evidence="6">
    <location>
        <begin position="1"/>
        <end position="99"/>
    </location>
</feature>
<organism evidence="8 9">
    <name type="scientific">Durusdinium trenchii</name>
    <dbReference type="NCBI Taxonomy" id="1381693"/>
    <lineage>
        <taxon>Eukaryota</taxon>
        <taxon>Sar</taxon>
        <taxon>Alveolata</taxon>
        <taxon>Dinophyceae</taxon>
        <taxon>Suessiales</taxon>
        <taxon>Symbiodiniaceae</taxon>
        <taxon>Durusdinium</taxon>
    </lineage>
</organism>
<keyword evidence="5" id="KW-0862">Zinc</keyword>
<evidence type="ECO:0000256" key="1">
    <source>
        <dbReference type="ARBA" id="ARBA00022676"/>
    </source>
</evidence>
<name>A0ABP0JWQ3_9DINO</name>
<reference evidence="8 9" key="1">
    <citation type="submission" date="2024-02" db="EMBL/GenBank/DDBJ databases">
        <authorList>
            <person name="Chen Y."/>
            <person name="Shah S."/>
            <person name="Dougan E. K."/>
            <person name="Thang M."/>
            <person name="Chan C."/>
        </authorList>
    </citation>
    <scope>NUCLEOTIDE SEQUENCE [LARGE SCALE GENOMIC DNA]</scope>
</reference>
<dbReference type="PANTHER" id="PTHR21328">
    <property type="entry name" value="POLY ADP-RIBOSE POLYMERASE FAMILY, MEMBER PARP"/>
    <property type="match status" value="1"/>
</dbReference>
<keyword evidence="4" id="KW-0520">NAD</keyword>
<feature type="non-terminal residue" evidence="8">
    <location>
        <position position="1"/>
    </location>
</feature>
<keyword evidence="5" id="KW-0863">Zinc-finger</keyword>
<dbReference type="Proteomes" id="UP001642464">
    <property type="component" value="Unassembled WGS sequence"/>
</dbReference>
<gene>
    <name evidence="8" type="ORF">SCF082_LOCUS14284</name>
</gene>
<proteinExistence type="predicted"/>
<feature type="domain" description="SWIM-type" evidence="7">
    <location>
        <begin position="513"/>
        <end position="546"/>
    </location>
</feature>